<keyword evidence="10" id="KW-1185">Reference proteome</keyword>
<reference evidence="9" key="2">
    <citation type="submission" date="2020-09" db="EMBL/GenBank/DDBJ databases">
        <authorList>
            <person name="Sun Q."/>
            <person name="Zhou Y."/>
        </authorList>
    </citation>
    <scope>NUCLEOTIDE SEQUENCE</scope>
    <source>
        <strain evidence="9">CGMCC 1.12187</strain>
    </source>
</reference>
<evidence type="ECO:0000256" key="1">
    <source>
        <dbReference type="ARBA" id="ARBA00022798"/>
    </source>
</evidence>
<dbReference type="RefSeq" id="WP_229741918.1">
    <property type="nucleotide sequence ID" value="NZ_BMEQ01000023.1"/>
</dbReference>
<dbReference type="InterPro" id="IPR036388">
    <property type="entry name" value="WH-like_DNA-bd_sf"/>
</dbReference>
<dbReference type="Proteomes" id="UP000638848">
    <property type="component" value="Unassembled WGS sequence"/>
</dbReference>
<proteinExistence type="predicted"/>
<dbReference type="PANTHER" id="PTHR30136:SF24">
    <property type="entry name" value="HTH-TYPE TRANSCRIPTIONAL REPRESSOR ALLR"/>
    <property type="match status" value="1"/>
</dbReference>
<dbReference type="Pfam" id="PF01614">
    <property type="entry name" value="IclR_C"/>
    <property type="match status" value="1"/>
</dbReference>
<evidence type="ECO:0000256" key="2">
    <source>
        <dbReference type="ARBA" id="ARBA00023015"/>
    </source>
</evidence>
<comment type="function">
    <text evidence="5">May be an activator protein for the gylABX operon.</text>
</comment>
<dbReference type="InterPro" id="IPR014757">
    <property type="entry name" value="Tscrpt_reg_IclR_C"/>
</dbReference>
<protein>
    <recommendedName>
        <fullName evidence="6">Glycerol operon regulatory protein</fullName>
    </recommendedName>
</protein>
<keyword evidence="2" id="KW-0805">Transcription regulation</keyword>
<evidence type="ECO:0000256" key="5">
    <source>
        <dbReference type="ARBA" id="ARBA00058938"/>
    </source>
</evidence>
<dbReference type="GO" id="GO:0003700">
    <property type="term" value="F:DNA-binding transcription factor activity"/>
    <property type="evidence" value="ECO:0007669"/>
    <property type="project" value="TreeGrafter"/>
</dbReference>
<dbReference type="EMBL" id="BMEQ01000023">
    <property type="protein sequence ID" value="GGG66412.1"/>
    <property type="molecule type" value="Genomic_DNA"/>
</dbReference>
<organism evidence="9 10">
    <name type="scientific">Kocuria dechangensis</name>
    <dbReference type="NCBI Taxonomy" id="1176249"/>
    <lineage>
        <taxon>Bacteria</taxon>
        <taxon>Bacillati</taxon>
        <taxon>Actinomycetota</taxon>
        <taxon>Actinomycetes</taxon>
        <taxon>Micrococcales</taxon>
        <taxon>Micrococcaceae</taxon>
        <taxon>Kocuria</taxon>
    </lineage>
</organism>
<evidence type="ECO:0000256" key="3">
    <source>
        <dbReference type="ARBA" id="ARBA00023125"/>
    </source>
</evidence>
<dbReference type="Gene3D" id="3.30.450.40">
    <property type="match status" value="1"/>
</dbReference>
<dbReference type="SUPFAM" id="SSF55781">
    <property type="entry name" value="GAF domain-like"/>
    <property type="match status" value="1"/>
</dbReference>
<evidence type="ECO:0000259" key="8">
    <source>
        <dbReference type="PROSITE" id="PS51078"/>
    </source>
</evidence>
<dbReference type="InterPro" id="IPR029016">
    <property type="entry name" value="GAF-like_dom_sf"/>
</dbReference>
<gene>
    <name evidence="9" type="ORF">GCM10011374_33140</name>
</gene>
<dbReference type="Pfam" id="PF09339">
    <property type="entry name" value="HTH_IclR"/>
    <property type="match status" value="1"/>
</dbReference>
<accession>A0A917H3P9</accession>
<dbReference type="PROSITE" id="PS51077">
    <property type="entry name" value="HTH_ICLR"/>
    <property type="match status" value="1"/>
</dbReference>
<dbReference type="InterPro" id="IPR005471">
    <property type="entry name" value="Tscrpt_reg_IclR_N"/>
</dbReference>
<evidence type="ECO:0000256" key="4">
    <source>
        <dbReference type="ARBA" id="ARBA00023163"/>
    </source>
</evidence>
<dbReference type="InterPro" id="IPR036390">
    <property type="entry name" value="WH_DNA-bd_sf"/>
</dbReference>
<dbReference type="InterPro" id="IPR050707">
    <property type="entry name" value="HTH_MetabolicPath_Reg"/>
</dbReference>
<name>A0A917H3P9_9MICC</name>
<dbReference type="PANTHER" id="PTHR30136">
    <property type="entry name" value="HELIX-TURN-HELIX TRANSCRIPTIONAL REGULATOR, ICLR FAMILY"/>
    <property type="match status" value="1"/>
</dbReference>
<dbReference type="AlphaFoldDB" id="A0A917H3P9"/>
<feature type="domain" description="HTH iclR-type" evidence="7">
    <location>
        <begin position="5"/>
        <end position="67"/>
    </location>
</feature>
<dbReference type="FunFam" id="1.10.10.10:FF:000056">
    <property type="entry name" value="IclR family transcriptional regulator"/>
    <property type="match status" value="1"/>
</dbReference>
<sequence length="252" mass="27396">MTEKSGTVGKALGLLTMLGEYPQGATAGQIAEAAGYPFSTAYRLLNTLVKTGFAAYDPQEKHYRLGLRIYQLGQKVAHHRGFEGAARPALQHLTESTGESSILAVLDDDQFLTVHKVDGPQFRITTDPGDRGPLHTSSLGKVLLAYAEPATREHLLASIDLVPRTEHSITDRDELRRQIDEVRQQGWAGQSEENDVGMAAVAVPVLSASHRLIAAVSLAAPLFRTDLEGLQHHLPELRRAAATLALELPIRT</sequence>
<evidence type="ECO:0000256" key="6">
    <source>
        <dbReference type="ARBA" id="ARBA00070406"/>
    </source>
</evidence>
<dbReference type="GO" id="GO:0006071">
    <property type="term" value="P:glycerol metabolic process"/>
    <property type="evidence" value="ECO:0007669"/>
    <property type="project" value="UniProtKB-KW"/>
</dbReference>
<dbReference type="GO" id="GO:0045892">
    <property type="term" value="P:negative regulation of DNA-templated transcription"/>
    <property type="evidence" value="ECO:0007669"/>
    <property type="project" value="TreeGrafter"/>
</dbReference>
<dbReference type="SMART" id="SM00346">
    <property type="entry name" value="HTH_ICLR"/>
    <property type="match status" value="1"/>
</dbReference>
<dbReference type="PROSITE" id="PS51078">
    <property type="entry name" value="ICLR_ED"/>
    <property type="match status" value="1"/>
</dbReference>
<comment type="caution">
    <text evidence="9">The sequence shown here is derived from an EMBL/GenBank/DDBJ whole genome shotgun (WGS) entry which is preliminary data.</text>
</comment>
<dbReference type="SUPFAM" id="SSF46785">
    <property type="entry name" value="Winged helix' DNA-binding domain"/>
    <property type="match status" value="1"/>
</dbReference>
<keyword evidence="1" id="KW-0319">Glycerol metabolism</keyword>
<dbReference type="Gene3D" id="1.10.10.10">
    <property type="entry name" value="Winged helix-like DNA-binding domain superfamily/Winged helix DNA-binding domain"/>
    <property type="match status" value="1"/>
</dbReference>
<feature type="domain" description="IclR-ED" evidence="8">
    <location>
        <begin position="68"/>
        <end position="250"/>
    </location>
</feature>
<keyword evidence="3" id="KW-0238">DNA-binding</keyword>
<dbReference type="GO" id="GO:0003677">
    <property type="term" value="F:DNA binding"/>
    <property type="evidence" value="ECO:0007669"/>
    <property type="project" value="UniProtKB-KW"/>
</dbReference>
<keyword evidence="4" id="KW-0804">Transcription</keyword>
<evidence type="ECO:0000259" key="7">
    <source>
        <dbReference type="PROSITE" id="PS51077"/>
    </source>
</evidence>
<evidence type="ECO:0000313" key="10">
    <source>
        <dbReference type="Proteomes" id="UP000638848"/>
    </source>
</evidence>
<reference evidence="9" key="1">
    <citation type="journal article" date="2014" name="Int. J. Syst. Evol. Microbiol.">
        <title>Complete genome sequence of Corynebacterium casei LMG S-19264T (=DSM 44701T), isolated from a smear-ripened cheese.</title>
        <authorList>
            <consortium name="US DOE Joint Genome Institute (JGI-PGF)"/>
            <person name="Walter F."/>
            <person name="Albersmeier A."/>
            <person name="Kalinowski J."/>
            <person name="Ruckert C."/>
        </authorList>
    </citation>
    <scope>NUCLEOTIDE SEQUENCE</scope>
    <source>
        <strain evidence="9">CGMCC 1.12187</strain>
    </source>
</reference>
<evidence type="ECO:0000313" key="9">
    <source>
        <dbReference type="EMBL" id="GGG66412.1"/>
    </source>
</evidence>